<dbReference type="NCBIfam" id="TIGR00237">
    <property type="entry name" value="xseA"/>
    <property type="match status" value="1"/>
</dbReference>
<name>A0A1A3MR48_MYCAS</name>
<feature type="domain" description="Exonuclease VII large subunit C-terminal" evidence="7">
    <location>
        <begin position="136"/>
        <end position="343"/>
    </location>
</feature>
<evidence type="ECO:0000313" key="9">
    <source>
        <dbReference type="EMBL" id="OBK11540.1"/>
    </source>
</evidence>
<keyword evidence="1 5" id="KW-0963">Cytoplasm</keyword>
<dbReference type="PANTHER" id="PTHR30008">
    <property type="entry name" value="EXODEOXYRIBONUCLEASE 7 LARGE SUBUNIT"/>
    <property type="match status" value="1"/>
</dbReference>
<protein>
    <recommendedName>
        <fullName evidence="5">Exodeoxyribonuclease 7 large subunit</fullName>
        <ecNumber evidence="5">3.1.11.6</ecNumber>
    </recommendedName>
    <alternativeName>
        <fullName evidence="5">Exodeoxyribonuclease VII large subunit</fullName>
        <shortName evidence="5">Exonuclease VII large subunit</shortName>
    </alternativeName>
</protein>
<proteinExistence type="inferred from homology"/>
<keyword evidence="4 5" id="KW-0269">Exonuclease</keyword>
<evidence type="ECO:0000256" key="3">
    <source>
        <dbReference type="ARBA" id="ARBA00022801"/>
    </source>
</evidence>
<evidence type="ECO:0000313" key="10">
    <source>
        <dbReference type="Proteomes" id="UP000093629"/>
    </source>
</evidence>
<comment type="function">
    <text evidence="5">Bidirectionally degrades single-stranded DNA into large acid-insoluble oligonucleotides, which are then degraded further into small acid-soluble oligonucleotides.</text>
</comment>
<dbReference type="GO" id="GO:0009318">
    <property type="term" value="C:exodeoxyribonuclease VII complex"/>
    <property type="evidence" value="ECO:0007669"/>
    <property type="project" value="UniProtKB-UniRule"/>
</dbReference>
<evidence type="ECO:0000256" key="5">
    <source>
        <dbReference type="HAMAP-Rule" id="MF_00378"/>
    </source>
</evidence>
<keyword evidence="3 5" id="KW-0378">Hydrolase</keyword>
<dbReference type="EC" id="3.1.11.6" evidence="5"/>
<reference evidence="9 10" key="1">
    <citation type="submission" date="2016-06" db="EMBL/GenBank/DDBJ databases">
        <authorList>
            <person name="Kjaerup R.B."/>
            <person name="Dalgaard T.S."/>
            <person name="Juul-Madsen H.R."/>
        </authorList>
    </citation>
    <scope>NUCLEOTIDE SEQUENCE [LARGE SCALE GENOMIC DNA]</scope>
    <source>
        <strain evidence="9 10">1245139.5</strain>
    </source>
</reference>
<keyword evidence="10" id="KW-1185">Reference proteome</keyword>
<dbReference type="RefSeq" id="WP_065160777.1">
    <property type="nucleotide sequence ID" value="NZ_LZLQ01000137.1"/>
</dbReference>
<organism evidence="9 10">
    <name type="scientific">Mycobacterium asiaticum</name>
    <dbReference type="NCBI Taxonomy" id="1790"/>
    <lineage>
        <taxon>Bacteria</taxon>
        <taxon>Bacillati</taxon>
        <taxon>Actinomycetota</taxon>
        <taxon>Actinomycetes</taxon>
        <taxon>Mycobacteriales</taxon>
        <taxon>Mycobacteriaceae</taxon>
        <taxon>Mycobacterium</taxon>
    </lineage>
</organism>
<dbReference type="OrthoDB" id="9802795at2"/>
<comment type="catalytic activity">
    <reaction evidence="5 6">
        <text>Exonucleolytic cleavage in either 5'- to 3'- or 3'- to 5'-direction to yield nucleoside 5'-phosphates.</text>
        <dbReference type="EC" id="3.1.11.6"/>
    </reaction>
</comment>
<feature type="domain" description="OB-fold nucleic acid binding" evidence="8">
    <location>
        <begin position="20"/>
        <end position="113"/>
    </location>
</feature>
<dbReference type="InterPro" id="IPR003753">
    <property type="entry name" value="Exonuc_VII_L"/>
</dbReference>
<dbReference type="GO" id="GO:0006308">
    <property type="term" value="P:DNA catabolic process"/>
    <property type="evidence" value="ECO:0007669"/>
    <property type="project" value="UniProtKB-UniRule"/>
</dbReference>
<comment type="subcellular location">
    <subcellularLocation>
        <location evidence="5 6">Cytoplasm</location>
    </subcellularLocation>
</comment>
<dbReference type="PANTHER" id="PTHR30008:SF0">
    <property type="entry name" value="EXODEOXYRIBONUCLEASE 7 LARGE SUBUNIT"/>
    <property type="match status" value="1"/>
</dbReference>
<evidence type="ECO:0000256" key="1">
    <source>
        <dbReference type="ARBA" id="ARBA00022490"/>
    </source>
</evidence>
<dbReference type="Proteomes" id="UP000093629">
    <property type="component" value="Unassembled WGS sequence"/>
</dbReference>
<dbReference type="Pfam" id="PF02601">
    <property type="entry name" value="Exonuc_VII_L"/>
    <property type="match status" value="1"/>
</dbReference>
<dbReference type="AlphaFoldDB" id="A0A1A3MR48"/>
<dbReference type="GO" id="GO:0005737">
    <property type="term" value="C:cytoplasm"/>
    <property type="evidence" value="ECO:0007669"/>
    <property type="project" value="UniProtKB-SubCell"/>
</dbReference>
<evidence type="ECO:0000256" key="2">
    <source>
        <dbReference type="ARBA" id="ARBA00022722"/>
    </source>
</evidence>
<dbReference type="GO" id="GO:0008855">
    <property type="term" value="F:exodeoxyribonuclease VII activity"/>
    <property type="evidence" value="ECO:0007669"/>
    <property type="project" value="UniProtKB-UniRule"/>
</dbReference>
<dbReference type="CDD" id="cd04489">
    <property type="entry name" value="ExoVII_LU_OBF"/>
    <property type="match status" value="1"/>
</dbReference>
<dbReference type="InterPro" id="IPR020579">
    <property type="entry name" value="Exonuc_VII_lsu_C"/>
</dbReference>
<evidence type="ECO:0000259" key="8">
    <source>
        <dbReference type="Pfam" id="PF13742"/>
    </source>
</evidence>
<dbReference type="InterPro" id="IPR025824">
    <property type="entry name" value="OB-fold_nuc-bd_dom"/>
</dbReference>
<accession>A0A1A3MR48</accession>
<dbReference type="HAMAP" id="MF_00378">
    <property type="entry name" value="Exonuc_7_L"/>
    <property type="match status" value="1"/>
</dbReference>
<keyword evidence="2 5" id="KW-0540">Nuclease</keyword>
<gene>
    <name evidence="5" type="primary">xseA</name>
    <name evidence="9" type="ORF">A5636_13680</name>
</gene>
<sequence>MTRASQREPAANSADNPFPVRAVAIRVAGWIDKLGTVWVEGQLAQINLRPNSGTVFMVLRDPAADMSLTVTCSRDLVLNAPVKLTEGTQVVVCGKPSFYTGRGTFSLRLSEIRAVGIGELLARIERLRRLLDAEGLFDPRLKRPIPFLPNVIGLITSRASHAERDVTTVATARWPAVRFAIRHAAVQGVNAVAQLVEALGDLDRDPEVDVIVIARGGGSVEDLLPFSDETLCRAISACRTPVISAVGHEPDNPLCDLVADLRAATPTDAAKKVVPDTAAEQRLIDDLRRRNAGALRNWVSREERALAQLRSRPVLADPVRMVTTRAEEMHRARLALRRDINRMISAESERVDHLTARLATLGPAATLARGYAVVQVLTEDEAATEVVRTVDDAPNGARLRIRVADGAITATSEGRTDE</sequence>
<comment type="caution">
    <text evidence="9">The sequence shown here is derived from an EMBL/GenBank/DDBJ whole genome shotgun (WGS) entry which is preliminary data.</text>
</comment>
<dbReference type="GO" id="GO:0003676">
    <property type="term" value="F:nucleic acid binding"/>
    <property type="evidence" value="ECO:0007669"/>
    <property type="project" value="InterPro"/>
</dbReference>
<comment type="similarity">
    <text evidence="5 6">Belongs to the XseA family.</text>
</comment>
<dbReference type="Pfam" id="PF13742">
    <property type="entry name" value="tRNA_anti_2"/>
    <property type="match status" value="1"/>
</dbReference>
<comment type="subunit">
    <text evidence="5">Heterooligomer composed of large and small subunits.</text>
</comment>
<dbReference type="EMBL" id="LZLQ01000137">
    <property type="protein sequence ID" value="OBK11540.1"/>
    <property type="molecule type" value="Genomic_DNA"/>
</dbReference>
<evidence type="ECO:0000256" key="6">
    <source>
        <dbReference type="RuleBase" id="RU004355"/>
    </source>
</evidence>
<evidence type="ECO:0000259" key="7">
    <source>
        <dbReference type="Pfam" id="PF02601"/>
    </source>
</evidence>
<evidence type="ECO:0000256" key="4">
    <source>
        <dbReference type="ARBA" id="ARBA00022839"/>
    </source>
</evidence>